<organism evidence="2 3">
    <name type="scientific">Frankliniella fusca</name>
    <dbReference type="NCBI Taxonomy" id="407009"/>
    <lineage>
        <taxon>Eukaryota</taxon>
        <taxon>Metazoa</taxon>
        <taxon>Ecdysozoa</taxon>
        <taxon>Arthropoda</taxon>
        <taxon>Hexapoda</taxon>
        <taxon>Insecta</taxon>
        <taxon>Pterygota</taxon>
        <taxon>Neoptera</taxon>
        <taxon>Paraneoptera</taxon>
        <taxon>Thysanoptera</taxon>
        <taxon>Terebrantia</taxon>
        <taxon>Thripoidea</taxon>
        <taxon>Thripidae</taxon>
        <taxon>Frankliniella</taxon>
    </lineage>
</organism>
<evidence type="ECO:0000313" key="3">
    <source>
        <dbReference type="Proteomes" id="UP001219518"/>
    </source>
</evidence>
<evidence type="ECO:0000313" key="2">
    <source>
        <dbReference type="EMBL" id="KAK3907258.1"/>
    </source>
</evidence>
<evidence type="ECO:0000256" key="1">
    <source>
        <dbReference type="SAM" id="MobiDB-lite"/>
    </source>
</evidence>
<dbReference type="AlphaFoldDB" id="A0AAE1GQU7"/>
<dbReference type="Proteomes" id="UP001219518">
    <property type="component" value="Unassembled WGS sequence"/>
</dbReference>
<accession>A0AAE1GQU7</accession>
<gene>
    <name evidence="2" type="ORF">KUF71_018086</name>
</gene>
<dbReference type="EMBL" id="JAHWGI010000004">
    <property type="protein sequence ID" value="KAK3907258.1"/>
    <property type="molecule type" value="Genomic_DNA"/>
</dbReference>
<reference evidence="2" key="1">
    <citation type="submission" date="2021-07" db="EMBL/GenBank/DDBJ databases">
        <authorList>
            <person name="Catto M.A."/>
            <person name="Jacobson A."/>
            <person name="Kennedy G."/>
            <person name="Labadie P."/>
            <person name="Hunt B.G."/>
            <person name="Srinivasan R."/>
        </authorList>
    </citation>
    <scope>NUCLEOTIDE SEQUENCE</scope>
    <source>
        <strain evidence="2">PL_HMW_Pooled</strain>
        <tissue evidence="2">Head</tissue>
    </source>
</reference>
<name>A0AAE1GQU7_9NEOP</name>
<feature type="compositionally biased region" description="Low complexity" evidence="1">
    <location>
        <begin position="49"/>
        <end position="63"/>
    </location>
</feature>
<proteinExistence type="predicted"/>
<sequence>MTAPPAPPVLRVVLAAAPAHRRPTLQQPRDLLHHVHLQLLPGLTRLDPQEQVQDPVQDPVQEPRQPRRRDSRPPRHGREVAGVLGALGGRVGATAPAPAAR</sequence>
<feature type="region of interest" description="Disordered" evidence="1">
    <location>
        <begin position="43"/>
        <end position="101"/>
    </location>
</feature>
<keyword evidence="3" id="KW-1185">Reference proteome</keyword>
<protein>
    <submittedName>
        <fullName evidence="2">Coatomer subunit beta-2</fullName>
    </submittedName>
</protein>
<comment type="caution">
    <text evidence="2">The sequence shown here is derived from an EMBL/GenBank/DDBJ whole genome shotgun (WGS) entry which is preliminary data.</text>
</comment>
<reference evidence="2" key="2">
    <citation type="journal article" date="2023" name="BMC Genomics">
        <title>Pest status, molecular evolution, and epigenetic factors derived from the genome assembly of Frankliniella fusca, a thysanopteran phytovirus vector.</title>
        <authorList>
            <person name="Catto M.A."/>
            <person name="Labadie P.E."/>
            <person name="Jacobson A.L."/>
            <person name="Kennedy G.G."/>
            <person name="Srinivasan R."/>
            <person name="Hunt B.G."/>
        </authorList>
    </citation>
    <scope>NUCLEOTIDE SEQUENCE</scope>
    <source>
        <strain evidence="2">PL_HMW_Pooled</strain>
    </source>
</reference>